<feature type="domain" description="Duffy-binding-like" evidence="9">
    <location>
        <begin position="2074"/>
        <end position="2221"/>
    </location>
</feature>
<reference evidence="10" key="1">
    <citation type="journal article" date="2012" name="PLoS Pathog.">
        <title>Induction of Strain-Transcending Antibodies Against Group A PfEMP1 Surface Antigens from Virulent Malaria Parasites.</title>
        <authorList>
            <person name="Ghumra A."/>
            <person name="Semblat J.P."/>
            <person name="Ataide R."/>
            <person name="Kifude C."/>
            <person name="Adams Y."/>
            <person name="Claessens A."/>
            <person name="Anong D.N."/>
            <person name="Bull P.C."/>
            <person name="Fennell C."/>
            <person name="Arman M."/>
            <person name="Amambua-Ngwa A."/>
            <person name="Walther M."/>
            <person name="Conway D.J."/>
            <person name="Kassambara L."/>
            <person name="Doumbo O.K."/>
            <person name="Raza A."/>
            <person name="Rowe J.A."/>
        </authorList>
    </citation>
    <scope>NUCLEOTIDE SEQUENCE</scope>
</reference>
<evidence type="ECO:0000256" key="1">
    <source>
        <dbReference type="SAM" id="Coils"/>
    </source>
</evidence>
<feature type="region of interest" description="Disordered" evidence="2">
    <location>
        <begin position="1888"/>
        <end position="1919"/>
    </location>
</feature>
<keyword evidence="3" id="KW-0812">Transmembrane</keyword>
<dbReference type="VEuPathDB" id="PlasmoDB:PfNF54_130005400"/>
<dbReference type="VEuPathDB" id="PlasmoDB:PF3D7_0800200"/>
<dbReference type="InterPro" id="IPR008602">
    <property type="entry name" value="Duffy-antigen-binding"/>
</dbReference>
<evidence type="ECO:0000313" key="10">
    <source>
        <dbReference type="EMBL" id="AFI73227.1"/>
    </source>
</evidence>
<dbReference type="VEuPathDB" id="PlasmoDB:PfGN01_100005800"/>
<dbReference type="InterPro" id="IPR041480">
    <property type="entry name" value="CIDR1_gamma"/>
</dbReference>
<dbReference type="GO" id="GO:0044389">
    <property type="term" value="F:ubiquitin-like protein ligase binding"/>
    <property type="evidence" value="ECO:0007669"/>
    <property type="project" value="TreeGrafter"/>
</dbReference>
<dbReference type="InterPro" id="IPR029211">
    <property type="entry name" value="PfEMP1_ATS"/>
</dbReference>
<dbReference type="GO" id="GO:0016020">
    <property type="term" value="C:membrane"/>
    <property type="evidence" value="ECO:0007669"/>
    <property type="project" value="InterPro"/>
</dbReference>
<dbReference type="Gene3D" id="1.20.58.1930">
    <property type="match status" value="2"/>
</dbReference>
<feature type="domain" description="Duffy-antigen binding" evidence="5">
    <location>
        <begin position="1325"/>
        <end position="1487"/>
    </location>
</feature>
<dbReference type="VEuPathDB" id="PlasmoDB:PfDd2_070035700"/>
<dbReference type="FunFam" id="1.20.1310.20:FF:000002">
    <property type="entry name" value="Erythrocyte membrane protein 1, PfEMP1"/>
    <property type="match status" value="1"/>
</dbReference>
<dbReference type="VEuPathDB" id="PlasmoDB:PfNF135_120059300"/>
<feature type="domain" description="Cysteine-rich interdomain region 1 gamma" evidence="8">
    <location>
        <begin position="2266"/>
        <end position="2318"/>
    </location>
</feature>
<feature type="compositionally biased region" description="Acidic residues" evidence="2">
    <location>
        <begin position="2552"/>
        <end position="2575"/>
    </location>
</feature>
<dbReference type="VEuPathDB" id="PlasmoDB:PfKE01_080005600"/>
<dbReference type="VEuPathDB" id="PlasmoDB:Pf7G8_020026900"/>
<feature type="compositionally biased region" description="Basic and acidic residues" evidence="2">
    <location>
        <begin position="768"/>
        <end position="788"/>
    </location>
</feature>
<dbReference type="PANTHER" id="PTHR48176:SF1">
    <property type="entry name" value="DDRGK DOMAIN-CONTAINING PROTEIN 1"/>
    <property type="match status" value="1"/>
</dbReference>
<dbReference type="Gene3D" id="1.20.58.830">
    <property type="match status" value="4"/>
</dbReference>
<feature type="region of interest" description="Disordered" evidence="2">
    <location>
        <begin position="1616"/>
        <end position="1784"/>
    </location>
</feature>
<feature type="domain" description="Duffy-antigen binding" evidence="5">
    <location>
        <begin position="1836"/>
        <end position="2042"/>
    </location>
</feature>
<dbReference type="VEuPathDB" id="PlasmoDB:PfGB4_070018100"/>
<dbReference type="FunFam" id="1.20.1310.20:FF:000023">
    <property type="entry name" value="Erythrocyte membrane protein 1, PfEMP1"/>
    <property type="match status" value="1"/>
</dbReference>
<evidence type="ECO:0000259" key="6">
    <source>
        <dbReference type="Pfam" id="PF15445"/>
    </source>
</evidence>
<feature type="transmembrane region" description="Helical" evidence="3">
    <location>
        <begin position="2622"/>
        <end position="2644"/>
    </location>
</feature>
<feature type="compositionally biased region" description="Acidic residues" evidence="2">
    <location>
        <begin position="721"/>
        <end position="738"/>
    </location>
</feature>
<dbReference type="VEuPathDB" id="PlasmoDB:PfTG01_000049200"/>
<dbReference type="FunFam" id="1.20.58.1930:FF:000001">
    <property type="entry name" value="Erythrocyte membrane protein 1, PfEMP1"/>
    <property type="match status" value="2"/>
</dbReference>
<dbReference type="VEuPathDB" id="PlasmoDB:PfDd2_010019400"/>
<dbReference type="Gene3D" id="1.20.1310.20">
    <property type="entry name" value="Duffy-antigen binding domain"/>
    <property type="match status" value="4"/>
</dbReference>
<sequence>MGASQSKPSKPSVVTNESEKSARNVLENLAKDIKRKASNNAKRHENVLKANLRQAKFRHEFSAYRPNYGNPCELDYRFHTNVWNRGASERDPCYRRQPKNNSKLKGAVCTNSKIKGNENKINDTGACAPYRRRNICDYNLEHIHEGNVLTTDDLLGNVLVMAKNEGASIVNSNAHNGVLNVCTVLARSFADIGDILRGKDLYLGNNESEKKKKEELQGNLEKIFTKIIKNDKTLNNLSNGQVREAWWALNRKDVWKALTCSAPHNAQYVKYVPGNTTAVSFDQCGHNDMNVPTNLDYVPQFLRWFNEWAEEFCRIRKDKLKKVKEVCRGEKDEKDCSREGYDCNKTNLRLNEIFVDLDCPRCEEECTSYKEWIENKQKEFNKQKKKYEKEIENDESNFDRIYEKIFYNNLKLKYPSVSKFVETLKEGAYCTNGIIEGKIDFNKQYDTFSHSQYCKSCPILGAKCKNGQCNSFNDINCTKIPTMTNIRIHSTESPKDIYILVNDKKNREHSLELKDAFNDCDLFKRIRKQNWNCKYKCSLDVCELKNFNRDMDDERLISIEVLIKRWLKYFLNDYNQIKENLNQCINNGTNTLCIKDCYKNCVCVGKWIKKKEEEWQNIKDRYLKRYIVKNEDISDDLKVFLKQGLFPEYIKNALNNGERLDTMKESAECIEHDKSNGKSCKKKDVITILLNRLNDKIETCKKNHEENGKKDCIDMPKSPNEDDEDDDEDDESDEEEEDQTPRNNPCVTGGDDAGVGKITSVRDVAKEMQGDAHTKMLERSVKKDEGASKAKVGNKGSEKVSVLRGNIKDAKFKNGAKPSNLNGVCSITKEYTNDKRGSKNGGPCKGKDGSNGGVRMRIGTTWKNGSNIQITDPHLFLPPRREHICTSNLEKIDISSVTKKDNVNASFLVDVLLAAKMDAEKIKDLYKSQNKQITSIDENDKTSVCRSVRYSFADIGDIIRGKDLWDHRDFKDLEQNLVKIFGKIKEEIPDIKKKYSSENPPYTTLREHWWEANRHQVWKAMQCSLKDVRTSEGDCKYKSCDRVPLDDYIPQRLRWMTEWAEWYCKMQKEEYETLQKQCGSCKGKVQGCTSGDGDCTQCKAACDAYGKEIKKWENQWKLISNKYEELYKKALDSVNGDGKGAKSTPIGPKDEKDVVDFLKQLHTSSVTTRSRVKRAAARVRVKHLIARVKRAAAPVRVKRVAVSSATRVTATIPNTPYSTAAGYIHQELPNVGCNTQTRFCGEKQPGYAFKEPPDGYDEACKCEDRSPQVPPKKKKEEDDDVCEMVKKRLANNDGTQAIEHCNPKTKGEYPQWQCGINSSLVAEDGACMPPRRQKLCVIYLQHLTENTSDGLRKAFIQCAAVETFFLWHKYKTDNNGGDAQAKLNTGTIPEKFKRQMFYTFGDFRDFLFGTDISKGHGKESALGKKIDSLFKNGDQKSPNGKTRQEWWDEHKEAIWEGMLCALSYDTTHYNVKPETRKNLSEKNDYSNVKFNGDKATLEEFAERPQFLRWFIEWGEDFCKKRKEQVESLQKACPNDKCTNKDKSKEKQCSEACKAYQNWLIKWKDQYKKQSEKYIGDKNKDEYRTVTDLTRSQHVYQYLHEQLQKLCPNGNCSCMNDPSKEPKKSPDGSTDIMPASLDNEPKEVEGRCNCTPPPPKKPEAPPPPPPARPAAQQTEHDNRGRSERGGQGQRPYVFLSPPTPPRQSLARSATSPNGPPRAQQPPQPPQPPQPHFAGRSLPPIARVDQDEEEEEDEDEEEEEEKAEVAVEGSGPSATPVPELPAPTTDDVNVCDIVGRILTKDNLEAACKLKYDGKYYGWKCVPSGNDKATTGSGTNQGGLCIPPRRRKLYVGNLKTLNGETTSHVDLREAFIKCAAVETFFLWHKYKEDKKREEQEKNRANGGLVQRETSADTEQKQLEESGKIPDGFLRQMFYTLGDYRDIVVRGVADDKNGGNNIILNASGNKEDMEKIQAKIKEILNGDNNQETRGRSPSPPSEKNSGTTPKAWWDQNAKHIWEGMLCALNYKNDRPTMDPEFNTLLTNNNNYNTVTISSGPSGEKTTLDSFVKRPFFFRWLEEWAHEFCHKQKHKLYIIKKECKVDEGDKNKCSGDGFKCTQIVENENGTITGLDCPGCGKSCGFYKKWIKKKEEEFEKQEKIYKREIENVDNNNGDNGFSTTIKAYTDATAFLEKLEGPCKSNNENDDDDNNGKDKINFKEKVSETFKYEKYCGTCSQFTVDCKNGNCGSDPKKKCNGKMDITAEDIKKINDSNNVFMLVSDESTTEFKGNGLKQACGSANIFKGIREDKWKCGKFCGVDVCGLKKKDNNDIDEKNIILINALVKRWVEYFLDDYNRIKHKISQCTKTDQGFTCIKDCPNKCNCATEWIKLKQQEWKEIKKRFNDQYKSENSGDYPVKTILEELIPQIPVANAKNKVIKLSKFDNSCGCSFSANTTNGNDDAIDCMIKKLEEKATSCKQKHDENGDKKCNETLPETIDETFDNDIEIEEAKKKMIPKICGNMPTQPEQQEEKGDCEKAAAPQPDVKEEEEEKEEEKNKADEEEEEEEEEEEDEEEEAEEEETDGNIHEYDSDYETEDEDQNEDVTDTSSPSEPRPKGLPREFPSPQLKKAMLSSTIMWSVGIGFAALTYFLLKKKPKSPVDLLRVLDIHKGDYGIPTPKSSNRYIPYVSDTYKGKTYIYMEGDTSGDDDKYAFMSDTTDITSS</sequence>
<evidence type="ECO:0000259" key="4">
    <source>
        <dbReference type="Pfam" id="PF03011"/>
    </source>
</evidence>
<feature type="region of interest" description="Disordered" evidence="2">
    <location>
        <begin position="768"/>
        <end position="798"/>
    </location>
</feature>
<protein>
    <submittedName>
        <fullName evidence="10">Erythrocyte membrane protein 2 variant Muz12var1</fullName>
    </submittedName>
</protein>
<dbReference type="VEuPathDB" id="PlasmoDB:PfNF135_070014800"/>
<dbReference type="InterPro" id="IPR029210">
    <property type="entry name" value="PfEMP1_NTS"/>
</dbReference>
<dbReference type="VEuPathDB" id="PlasmoDB:PfML01_090043100"/>
<dbReference type="VEuPathDB" id="PlasmoDB:PfHB3_050005200"/>
<dbReference type="VEuPathDB" id="PlasmoDB:PfKH02_090042700"/>
<feature type="compositionally biased region" description="Pro residues" evidence="2">
    <location>
        <begin position="1650"/>
        <end position="1667"/>
    </location>
</feature>
<feature type="compositionally biased region" description="Gly residues" evidence="2">
    <location>
        <begin position="839"/>
        <end position="852"/>
    </location>
</feature>
<keyword evidence="3" id="KW-0472">Membrane</keyword>
<dbReference type="GO" id="GO:0046789">
    <property type="term" value="F:host cell surface receptor binding"/>
    <property type="evidence" value="ECO:0007669"/>
    <property type="project" value="InterPro"/>
</dbReference>
<dbReference type="InterPro" id="IPR004258">
    <property type="entry name" value="DBL"/>
</dbReference>
<dbReference type="EMBL" id="JQ684048">
    <property type="protein sequence ID" value="AFI73227.1"/>
    <property type="molecule type" value="Genomic_DNA"/>
</dbReference>
<evidence type="ECO:0000259" key="7">
    <source>
        <dbReference type="Pfam" id="PF15447"/>
    </source>
</evidence>
<feature type="domain" description="Plasmodium falciparum erythrocyte membrane protein-1 N-terminal segment" evidence="7">
    <location>
        <begin position="21"/>
        <end position="56"/>
    </location>
</feature>
<dbReference type="VEuPathDB" id="PlasmoDB:PfNF54_110053700"/>
<dbReference type="VEuPathDB" id="PlasmoDB:PfHB3_120045300"/>
<dbReference type="SUPFAM" id="SSF140924">
    <property type="entry name" value="Duffy binding domain-like"/>
    <property type="match status" value="6"/>
</dbReference>
<dbReference type="VEuPathDB" id="PlasmoDB:Pf7G8-2_000152300"/>
<accession>I1X0L4</accession>
<dbReference type="VEuPathDB" id="PlasmoDB:PfSD01_020005700"/>
<proteinExistence type="predicted"/>
<dbReference type="VEuPathDB" id="PlasmoDB:PfTG01_000005900"/>
<dbReference type="PANTHER" id="PTHR48176">
    <property type="entry name" value="DDRGK DOMAIN-CONTAINING PROTEIN 1"/>
    <property type="match status" value="1"/>
</dbReference>
<dbReference type="VEuPathDB" id="PlasmoDB:Pf7G8-2_000183600"/>
<dbReference type="VEuPathDB" id="PlasmoDB:PfGA01_030032000"/>
<name>I1X0L4_PLAFA</name>
<dbReference type="VEuPathDB" id="PlasmoDB:Pf7G8_050038200"/>
<dbReference type="VEuPathDB" id="PlasmoDB:PfIT_090005100"/>
<dbReference type="Pfam" id="PF03011">
    <property type="entry name" value="PFEMP"/>
    <property type="match status" value="2"/>
</dbReference>
<dbReference type="VEuPathDB" id="PlasmoDB:PF3D7_1150400"/>
<feature type="domain" description="Duffy-antigen binding" evidence="5">
    <location>
        <begin position="876"/>
        <end position="1054"/>
    </location>
</feature>
<dbReference type="VEuPathDB" id="PlasmoDB:PfSN01_050037800"/>
<feature type="compositionally biased region" description="Basic and acidic residues" evidence="2">
    <location>
        <begin position="1673"/>
        <end position="1683"/>
    </location>
</feature>
<dbReference type="VEuPathDB" id="PlasmoDB:PfGB4_000015900"/>
<feature type="region of interest" description="Disordered" evidence="2">
    <location>
        <begin position="704"/>
        <end position="756"/>
    </location>
</feature>
<feature type="non-terminal residue" evidence="10">
    <location>
        <position position="2715"/>
    </location>
</feature>
<evidence type="ECO:0000259" key="5">
    <source>
        <dbReference type="Pfam" id="PF05424"/>
    </source>
</evidence>
<dbReference type="VEuPathDB" id="PlasmoDB:PfHB3_020005900"/>
<dbReference type="VEuPathDB" id="PlasmoDB:PfKH01_110005100"/>
<dbReference type="VEuPathDB" id="PlasmoDB:PfCD01_080005400"/>
<feature type="domain" description="Cysteine-rich interdomain region 1 gamma" evidence="8">
    <location>
        <begin position="495"/>
        <end position="546"/>
    </location>
</feature>
<dbReference type="VEuPathDB" id="PlasmoDB:PfNF135_030005100"/>
<feature type="compositionally biased region" description="Basic and acidic residues" evidence="2">
    <location>
        <begin position="1974"/>
        <end position="1986"/>
    </location>
</feature>
<keyword evidence="3" id="KW-1133">Transmembrane helix</keyword>
<dbReference type="InterPro" id="IPR050899">
    <property type="entry name" value="DDRGK_domain-containing"/>
</dbReference>
<dbReference type="InterPro" id="IPR042202">
    <property type="entry name" value="Duffy-ag-bd_sf"/>
</dbReference>
<feature type="domain" description="Duffy-binding-like" evidence="4">
    <location>
        <begin position="2335"/>
        <end position="2476"/>
    </location>
</feature>
<feature type="region of interest" description="Disordered" evidence="2">
    <location>
        <begin position="832"/>
        <end position="853"/>
    </location>
</feature>
<feature type="coiled-coil region" evidence="1">
    <location>
        <begin position="370"/>
        <end position="404"/>
    </location>
</feature>
<dbReference type="VEuPathDB" id="PlasmoDB:PfSN01_120005700"/>
<dbReference type="Pfam" id="PF22672">
    <property type="entry name" value="DBL_C"/>
    <property type="match status" value="2"/>
</dbReference>
<feature type="domain" description="Duffy-binding-like" evidence="9">
    <location>
        <begin position="307"/>
        <end position="452"/>
    </location>
</feature>
<feature type="compositionally biased region" description="Basic and acidic residues" evidence="2">
    <location>
        <begin position="1906"/>
        <end position="1919"/>
    </location>
</feature>
<feature type="region of interest" description="Disordered" evidence="2">
    <location>
        <begin position="1"/>
        <end position="22"/>
    </location>
</feature>
<dbReference type="VEuPathDB" id="PlasmoDB:PfGA01_010005600"/>
<dbReference type="VEuPathDB" id="PlasmoDB:PfKH02_060039000"/>
<evidence type="ECO:0000256" key="3">
    <source>
        <dbReference type="SAM" id="Phobius"/>
    </source>
</evidence>
<evidence type="ECO:0000256" key="2">
    <source>
        <dbReference type="SAM" id="MobiDB-lite"/>
    </source>
</evidence>
<feature type="domain" description="Plasmodium falciparum erythrocyte membrane protein 1 acidic terminal segment" evidence="6">
    <location>
        <begin position="2627"/>
        <end position="2715"/>
    </location>
</feature>
<evidence type="ECO:0000259" key="8">
    <source>
        <dbReference type="Pfam" id="PF18562"/>
    </source>
</evidence>
<feature type="compositionally biased region" description="Pro residues" evidence="2">
    <location>
        <begin position="1712"/>
        <end position="1729"/>
    </location>
</feature>
<feature type="compositionally biased region" description="Polar residues" evidence="2">
    <location>
        <begin position="1"/>
        <end position="16"/>
    </location>
</feature>
<feature type="domain" description="Duffy-binding-like" evidence="4">
    <location>
        <begin position="562"/>
        <end position="707"/>
    </location>
</feature>
<dbReference type="Pfam" id="PF15445">
    <property type="entry name" value="ATS"/>
    <property type="match status" value="1"/>
</dbReference>
<evidence type="ECO:0000259" key="9">
    <source>
        <dbReference type="Pfam" id="PF22672"/>
    </source>
</evidence>
<feature type="region of interest" description="Disordered" evidence="2">
    <location>
        <begin position="2508"/>
        <end position="2616"/>
    </location>
</feature>
<feature type="domain" description="Duffy-antigen binding" evidence="5">
    <location>
        <begin position="125"/>
        <end position="303"/>
    </location>
</feature>
<dbReference type="Pfam" id="PF05424">
    <property type="entry name" value="Duffy_binding"/>
    <property type="match status" value="4"/>
</dbReference>
<feature type="compositionally biased region" description="Acidic residues" evidence="2">
    <location>
        <begin position="1744"/>
        <end position="1760"/>
    </location>
</feature>
<feature type="compositionally biased region" description="Acidic residues" evidence="2">
    <location>
        <begin position="2583"/>
        <end position="2597"/>
    </location>
</feature>
<dbReference type="InterPro" id="IPR054595">
    <property type="entry name" value="DBL_C"/>
</dbReference>
<feature type="compositionally biased region" description="Basic and acidic residues" evidence="2">
    <location>
        <begin position="704"/>
        <end position="714"/>
    </location>
</feature>
<dbReference type="Pfam" id="PF15447">
    <property type="entry name" value="NTS"/>
    <property type="match status" value="1"/>
</dbReference>
<dbReference type="VEuPathDB" id="PlasmoDB:PfML01_040005500"/>
<dbReference type="Pfam" id="PF18562">
    <property type="entry name" value="CIDR1_gamma"/>
    <property type="match status" value="2"/>
</dbReference>
<dbReference type="VEuPathDB" id="PlasmoDB:PfIT_070017100"/>
<keyword evidence="1" id="KW-0175">Coiled coil</keyword>
<organism evidence="10">
    <name type="scientific">Plasmodium falciparum</name>
    <name type="common">malaria parasite P. falciparum</name>
    <dbReference type="NCBI Taxonomy" id="5833"/>
    <lineage>
        <taxon>Eukaryota</taxon>
        <taxon>Sar</taxon>
        <taxon>Alveolata</taxon>
        <taxon>Apicomplexa</taxon>
        <taxon>Aconoidasida</taxon>
        <taxon>Haemosporida</taxon>
        <taxon>Plasmodiidae</taxon>
        <taxon>Plasmodium</taxon>
        <taxon>Plasmodium (Laverania)</taxon>
    </lineage>
</organism>
<dbReference type="VEuPathDB" id="PlasmoDB:PfCD01_090005800"/>
<feature type="region of interest" description="Disordered" evidence="2">
    <location>
        <begin position="1974"/>
        <end position="2002"/>
    </location>
</feature>